<dbReference type="AlphaFoldDB" id="A0A6V8N228"/>
<keyword evidence="3" id="KW-1185">Reference proteome</keyword>
<evidence type="ECO:0000313" key="3">
    <source>
        <dbReference type="Proteomes" id="UP000587586"/>
    </source>
</evidence>
<organism evidence="2 3">
    <name type="scientific">Geomonas limicola</name>
    <dbReference type="NCBI Taxonomy" id="2740186"/>
    <lineage>
        <taxon>Bacteria</taxon>
        <taxon>Pseudomonadati</taxon>
        <taxon>Thermodesulfobacteriota</taxon>
        <taxon>Desulfuromonadia</taxon>
        <taxon>Geobacterales</taxon>
        <taxon>Geobacteraceae</taxon>
        <taxon>Geomonas</taxon>
    </lineage>
</organism>
<sequence length="526" mass="59080">MAESAGFVSRPKELHPELFPGGTPSDAAVPVRLPHYRLQGEALYFLTSSNPLARLDEGERRVWEAIDGQLSVCALRQRLGTDLDRALLRFIDLSLCELVPGAHPAGRQRVVVLEPHMDDAALSVGGIMWLRRRECEFHIVTLVGVTNFTTQITIGRDYFDPETVSGLRRDESVLWARHVGACHYTHPLREAPLRFSDEPWTLAWYQRNKKAVGAFVNHTAGPEEHQDWAALIEKTILELKPEQLWVPLGLGYHVDHELTRNAFLGLALEKPWLFKGLELYCYQDVPYAAIAPFHADQLIQALEGAGATFEEQRVDITQVMNLKLQLLTLFRSQFKIDPIRRKVEACGSKLAQTPEGYAEVMYRVLALPDCRVEQAATVAIGRRVQDLARKMAPWFERNHDAAQIRILVAVGVGRWAEDVTFLLESFPYTSFEIYLPEDCLIEAEALTSARIVTVPVDKRWKSWFANAVRILVRHPGPCVLISGADDDKQKKIADALGAVSIGSDTLVALTMNQLVLALRTVRSLVD</sequence>
<accession>A0A6V8N228</accession>
<protein>
    <submittedName>
        <fullName evidence="2">Uncharacterized protein</fullName>
    </submittedName>
</protein>
<feature type="region of interest" description="Disordered" evidence="1">
    <location>
        <begin position="1"/>
        <end position="21"/>
    </location>
</feature>
<dbReference type="SUPFAM" id="SSF102588">
    <property type="entry name" value="LmbE-like"/>
    <property type="match status" value="1"/>
</dbReference>
<dbReference type="Pfam" id="PF02585">
    <property type="entry name" value="PIG-L"/>
    <property type="match status" value="1"/>
</dbReference>
<reference evidence="3" key="1">
    <citation type="submission" date="2020-06" db="EMBL/GenBank/DDBJ databases">
        <title>Draft genomic sequecing of Geomonas sp. Red745.</title>
        <authorList>
            <person name="Itoh H."/>
            <person name="Xu Z.X."/>
            <person name="Ushijima N."/>
            <person name="Masuda Y."/>
            <person name="Shiratori Y."/>
            <person name="Senoo K."/>
        </authorList>
    </citation>
    <scope>NUCLEOTIDE SEQUENCE [LARGE SCALE GENOMIC DNA]</scope>
    <source>
        <strain evidence="3">Red745</strain>
    </source>
</reference>
<evidence type="ECO:0000256" key="1">
    <source>
        <dbReference type="SAM" id="MobiDB-lite"/>
    </source>
</evidence>
<dbReference type="EMBL" id="BLXZ01000001">
    <property type="protein sequence ID" value="GFO66548.1"/>
    <property type="molecule type" value="Genomic_DNA"/>
</dbReference>
<dbReference type="Proteomes" id="UP000587586">
    <property type="component" value="Unassembled WGS sequence"/>
</dbReference>
<evidence type="ECO:0000313" key="2">
    <source>
        <dbReference type="EMBL" id="GFO66548.1"/>
    </source>
</evidence>
<dbReference type="RefSeq" id="WP_183359083.1">
    <property type="nucleotide sequence ID" value="NZ_BLXZ01000001.1"/>
</dbReference>
<proteinExistence type="predicted"/>
<dbReference type="Gene3D" id="3.40.50.10320">
    <property type="entry name" value="LmbE-like"/>
    <property type="match status" value="1"/>
</dbReference>
<gene>
    <name evidence="2" type="ORF">GMLC_01270</name>
</gene>
<comment type="caution">
    <text evidence="2">The sequence shown here is derived from an EMBL/GenBank/DDBJ whole genome shotgun (WGS) entry which is preliminary data.</text>
</comment>
<dbReference type="InterPro" id="IPR024078">
    <property type="entry name" value="LmbE-like_dom_sf"/>
</dbReference>
<name>A0A6V8N228_9BACT</name>
<dbReference type="InterPro" id="IPR003737">
    <property type="entry name" value="GlcNAc_PI_deacetylase-related"/>
</dbReference>